<dbReference type="Proteomes" id="UP000245622">
    <property type="component" value="Chromosome 1"/>
</dbReference>
<proteinExistence type="predicted"/>
<dbReference type="InterPro" id="IPR027417">
    <property type="entry name" value="P-loop_NTPase"/>
</dbReference>
<name>A0A1V1HY46_9FIRM</name>
<keyword evidence="2" id="KW-1185">Reference proteome</keyword>
<gene>
    <name evidence="1" type="ORF">CRIB_131</name>
</gene>
<dbReference type="SUPFAM" id="SSF52540">
    <property type="entry name" value="P-loop containing nucleoside triphosphate hydrolases"/>
    <property type="match status" value="2"/>
</dbReference>
<organism evidence="1 2">
    <name type="scientific">Romboutsia ilealis</name>
    <dbReference type="NCBI Taxonomy" id="1115758"/>
    <lineage>
        <taxon>Bacteria</taxon>
        <taxon>Bacillati</taxon>
        <taxon>Bacillota</taxon>
        <taxon>Clostridia</taxon>
        <taxon>Peptostreptococcales</taxon>
        <taxon>Peptostreptococcaceae</taxon>
        <taxon>Romboutsia</taxon>
    </lineage>
</organism>
<dbReference type="KEGG" id="ril:CRIB_131"/>
<dbReference type="Gene3D" id="3.40.50.300">
    <property type="entry name" value="P-loop containing nucleotide triphosphate hydrolases"/>
    <property type="match status" value="1"/>
</dbReference>
<dbReference type="AlphaFoldDB" id="A0A1V1HY46"/>
<reference evidence="1 2" key="1">
    <citation type="submission" date="2014-04" db="EMBL/GenBank/DDBJ databases">
        <authorList>
            <person name="Hornung B.V."/>
        </authorList>
    </citation>
    <scope>NUCLEOTIDE SEQUENCE [LARGE SCALE GENOMIC DNA]</scope>
    <source>
        <strain evidence="1 2">CRIB</strain>
    </source>
</reference>
<sequence length="358" mass="41197">MEGKIRKIFPGANTANGSFNFFDNIIQNDINRIFCFKGGPGVGKSSLMKKIAQEFIDRGYDVELHHCPSDPSSLDALLIKKLGVVLLDGTSPHIVDPKDPGAIDEIVNLGEFWNVDNLEKDKDKIIEVGKDISASFRRAYKFLKSAEPIYLDIEEKYKNSMNFGKVNLLVDEFIEKLFKETSNSGQYKKERHLFGTAITPIGHIDYTDSILSQVKKVYYLDGEIGTGKTTFLRKIYEKAVQKGMSVEVYHYPLIKEKIETIIIKDLDVAITVSHIFEDREKIDLNQFIDKDKLSKYQEEIEFDKKIFNELINYAISNLKKAKSKHDIIEACYVPNMNFDEIEKLRKELVKRILKYENK</sequence>
<accession>A0A1V1HY46</accession>
<dbReference type="GeneID" id="82204314"/>
<evidence type="ECO:0000313" key="2">
    <source>
        <dbReference type="Proteomes" id="UP000245622"/>
    </source>
</evidence>
<dbReference type="RefSeq" id="WP_180702670.1">
    <property type="nucleotide sequence ID" value="NZ_CAJUCR010000006.1"/>
</dbReference>
<protein>
    <submittedName>
        <fullName evidence="1">ATPase</fullName>
    </submittedName>
</protein>
<evidence type="ECO:0000313" key="1">
    <source>
        <dbReference type="EMBL" id="CED92890.1"/>
    </source>
</evidence>
<dbReference type="EMBL" id="LN555523">
    <property type="protein sequence ID" value="CED92890.1"/>
    <property type="molecule type" value="Genomic_DNA"/>
</dbReference>